<dbReference type="AlphaFoldDB" id="X0WGP5"/>
<comment type="caution">
    <text evidence="2">The sequence shown here is derived from an EMBL/GenBank/DDBJ whole genome shotgun (WGS) entry which is preliminary data.</text>
</comment>
<organism evidence="2">
    <name type="scientific">marine sediment metagenome</name>
    <dbReference type="NCBI Taxonomy" id="412755"/>
    <lineage>
        <taxon>unclassified sequences</taxon>
        <taxon>metagenomes</taxon>
        <taxon>ecological metagenomes</taxon>
    </lineage>
</organism>
<feature type="region of interest" description="Disordered" evidence="1">
    <location>
        <begin position="1"/>
        <end position="20"/>
    </location>
</feature>
<sequence>MPYVRIPFPETEQPQEAHSEGSCPVCSAISPALKEQAQEHAHLFRYLHMVPVEEFGVPQYEEKLDRKMGDIEQPNIIYPVGNATFAHVYPDPEDARNYYIPVEPIIGGDYGALLEMVEDRLVDVVHKLPQPTSPEEQKEVLLEALSRIATMGPGNRNGASANGAKTKSGGRAMPKFLGNPQDQAHGAGVCG</sequence>
<evidence type="ECO:0000313" key="2">
    <source>
        <dbReference type="EMBL" id="GAG11861.1"/>
    </source>
</evidence>
<evidence type="ECO:0000256" key="1">
    <source>
        <dbReference type="SAM" id="MobiDB-lite"/>
    </source>
</evidence>
<feature type="non-terminal residue" evidence="2">
    <location>
        <position position="191"/>
    </location>
</feature>
<protein>
    <submittedName>
        <fullName evidence="2">Uncharacterized protein</fullName>
    </submittedName>
</protein>
<dbReference type="EMBL" id="BARS01023469">
    <property type="protein sequence ID" value="GAG11861.1"/>
    <property type="molecule type" value="Genomic_DNA"/>
</dbReference>
<proteinExistence type="predicted"/>
<reference evidence="2" key="1">
    <citation type="journal article" date="2014" name="Front. Microbiol.">
        <title>High frequency of phylogenetically diverse reductive dehalogenase-homologous genes in deep subseafloor sedimentary metagenomes.</title>
        <authorList>
            <person name="Kawai M."/>
            <person name="Futagami T."/>
            <person name="Toyoda A."/>
            <person name="Takaki Y."/>
            <person name="Nishi S."/>
            <person name="Hori S."/>
            <person name="Arai W."/>
            <person name="Tsubouchi T."/>
            <person name="Morono Y."/>
            <person name="Uchiyama I."/>
            <person name="Ito T."/>
            <person name="Fujiyama A."/>
            <person name="Inagaki F."/>
            <person name="Takami H."/>
        </authorList>
    </citation>
    <scope>NUCLEOTIDE SEQUENCE</scope>
    <source>
        <strain evidence="2">Expedition CK06-06</strain>
    </source>
</reference>
<gene>
    <name evidence="2" type="ORF">S01H1_37369</name>
</gene>
<name>X0WGP5_9ZZZZ</name>
<accession>X0WGP5</accession>